<organism evidence="3 4">
    <name type="scientific">Ceratobasidium theobromae</name>
    <dbReference type="NCBI Taxonomy" id="1582974"/>
    <lineage>
        <taxon>Eukaryota</taxon>
        <taxon>Fungi</taxon>
        <taxon>Dikarya</taxon>
        <taxon>Basidiomycota</taxon>
        <taxon>Agaricomycotina</taxon>
        <taxon>Agaricomycetes</taxon>
        <taxon>Cantharellales</taxon>
        <taxon>Ceratobasidiaceae</taxon>
        <taxon>Ceratobasidium</taxon>
    </lineage>
</organism>
<dbReference type="SMART" id="SM00239">
    <property type="entry name" value="C2"/>
    <property type="match status" value="1"/>
</dbReference>
<dbReference type="EMBL" id="SSOP01000613">
    <property type="protein sequence ID" value="KAB5588023.1"/>
    <property type="molecule type" value="Genomic_DNA"/>
</dbReference>
<evidence type="ECO:0000259" key="2">
    <source>
        <dbReference type="PROSITE" id="PS50004"/>
    </source>
</evidence>
<dbReference type="PANTHER" id="PTHR47800:SF5">
    <property type="entry name" value="FER-1-LIKE PROTEIN 6"/>
    <property type="match status" value="1"/>
</dbReference>
<dbReference type="InterPro" id="IPR000008">
    <property type="entry name" value="C2_dom"/>
</dbReference>
<comment type="caution">
    <text evidence="3">The sequence shown here is derived from an EMBL/GenBank/DDBJ whole genome shotgun (WGS) entry which is preliminary data.</text>
</comment>
<dbReference type="Pfam" id="PF00168">
    <property type="entry name" value="C2"/>
    <property type="match status" value="1"/>
</dbReference>
<dbReference type="AlphaFoldDB" id="A0A5N5Q942"/>
<feature type="domain" description="C2" evidence="2">
    <location>
        <begin position="64"/>
        <end position="182"/>
    </location>
</feature>
<evidence type="ECO:0000313" key="4">
    <source>
        <dbReference type="Proteomes" id="UP000383932"/>
    </source>
</evidence>
<dbReference type="InterPro" id="IPR035892">
    <property type="entry name" value="C2_domain_sf"/>
</dbReference>
<dbReference type="SUPFAM" id="SSF49562">
    <property type="entry name" value="C2 domain (Calcium/lipid-binding domain, CaLB)"/>
    <property type="match status" value="1"/>
</dbReference>
<protein>
    <submittedName>
        <fullName evidence="3">C2 domain containing protein</fullName>
    </submittedName>
</protein>
<dbReference type="CDD" id="cd00030">
    <property type="entry name" value="C2"/>
    <property type="match status" value="1"/>
</dbReference>
<sequence length="552" mass="61421">MARLFNRVKDHIEEKVIQSRQYDFVGEVAPSRLSTTRTSLDNGSRRNRSSISSITGFSGARLSRSNSPSAAGLASAGVDALDLEIRFISAQGLPRMDMVGAGCDPYFRAEIDNAITYTSRALPNTLEPEWNEFWRIRNVPSLAILRIKVYDKDENQYLDDYIGKLKITDVYVGGQREIPIVSLMRKNHGTFRIEIISKPATAPYNPAYMFDGPCRYAIHLSPTVGAFTAKTTSARRYSTWKIHIKGIQLFFGDKHQHWNVNYRAAQAIFSGPLSLTVKTPIIAGHRLLYARTTANRTGILSDAEGFWSLFRARVDGWHGQGLARLVGVTPGVQTHCPVCGRPESDIHNLECTATHHPGGISPEPGAPTNTSTGGRVPSDAEFGGVISLASPVTPHDHIQRIKPAVYTYIIDEETFRFSETGAAFFVDFASKHALHSSCAETVRYAGGDCGWANFHDDIPDHEVEWELWIDNGSGTYAPTADLLDNLRGLLEHNWPGLKVHAFDFRDERQKQSIQECRNYALEKRGILREELEPSVLDGESGSSLWKMASVRK</sequence>
<name>A0A5N5Q942_9AGAM</name>
<dbReference type="OrthoDB" id="73919at2759"/>
<dbReference type="GO" id="GO:0010628">
    <property type="term" value="P:positive regulation of gene expression"/>
    <property type="evidence" value="ECO:0007669"/>
    <property type="project" value="TreeGrafter"/>
</dbReference>
<dbReference type="PANTHER" id="PTHR47800">
    <property type="entry name" value="C2 DOMAIN-CONTAINING PROTEIN"/>
    <property type="match status" value="1"/>
</dbReference>
<proteinExistence type="predicted"/>
<keyword evidence="4" id="KW-1185">Reference proteome</keyword>
<evidence type="ECO:0000313" key="3">
    <source>
        <dbReference type="EMBL" id="KAB5588023.1"/>
    </source>
</evidence>
<dbReference type="Proteomes" id="UP000383932">
    <property type="component" value="Unassembled WGS sequence"/>
</dbReference>
<dbReference type="PROSITE" id="PS50004">
    <property type="entry name" value="C2"/>
    <property type="match status" value="1"/>
</dbReference>
<evidence type="ECO:0000256" key="1">
    <source>
        <dbReference type="SAM" id="MobiDB-lite"/>
    </source>
</evidence>
<feature type="region of interest" description="Disordered" evidence="1">
    <location>
        <begin position="353"/>
        <end position="374"/>
    </location>
</feature>
<accession>A0A5N5Q942</accession>
<reference evidence="3 4" key="1">
    <citation type="journal article" date="2019" name="Fungal Biol. Biotechnol.">
        <title>Draft genome sequence of fastidious pathogen Ceratobasidium theobromae, which causes vascular-streak dieback in Theobroma cacao.</title>
        <authorList>
            <person name="Ali S.S."/>
            <person name="Asman A."/>
            <person name="Shao J."/>
            <person name="Firmansyah A.P."/>
            <person name="Susilo A.W."/>
            <person name="Rosmana A."/>
            <person name="McMahon P."/>
            <person name="Junaid M."/>
            <person name="Guest D."/>
            <person name="Kheng T.Y."/>
            <person name="Meinhardt L.W."/>
            <person name="Bailey B.A."/>
        </authorList>
    </citation>
    <scope>NUCLEOTIDE SEQUENCE [LARGE SCALE GENOMIC DNA]</scope>
    <source>
        <strain evidence="3 4">CT2</strain>
    </source>
</reference>
<dbReference type="Gene3D" id="2.60.40.150">
    <property type="entry name" value="C2 domain"/>
    <property type="match status" value="1"/>
</dbReference>
<gene>
    <name evidence="3" type="ORF">CTheo_8536</name>
</gene>